<dbReference type="PANTHER" id="PTHR48094:SF11">
    <property type="entry name" value="GLUTATHIONE-INDEPENDENT GLYOXALASE HSP31-RELATED"/>
    <property type="match status" value="1"/>
</dbReference>
<evidence type="ECO:0000313" key="6">
    <source>
        <dbReference type="Proteomes" id="UP000741863"/>
    </source>
</evidence>
<evidence type="ECO:0000259" key="4">
    <source>
        <dbReference type="Pfam" id="PF01965"/>
    </source>
</evidence>
<dbReference type="EMBL" id="JAFBEC010000021">
    <property type="protein sequence ID" value="MBM7635010.1"/>
    <property type="molecule type" value="Genomic_DNA"/>
</dbReference>
<dbReference type="SUPFAM" id="SSF52317">
    <property type="entry name" value="Class I glutamine amidotransferase-like"/>
    <property type="match status" value="1"/>
</dbReference>
<dbReference type="Gene3D" id="3.40.50.880">
    <property type="match status" value="1"/>
</dbReference>
<name>A0ABS2PHU9_9BACL</name>
<evidence type="ECO:0000256" key="3">
    <source>
        <dbReference type="ARBA" id="ARBA00038493"/>
    </source>
</evidence>
<organism evidence="5 6">
    <name type="scientific">Geomicrobium sediminis</name>
    <dbReference type="NCBI Taxonomy" id="1347788"/>
    <lineage>
        <taxon>Bacteria</taxon>
        <taxon>Bacillati</taxon>
        <taxon>Bacillota</taxon>
        <taxon>Bacilli</taxon>
        <taxon>Bacillales</taxon>
        <taxon>Geomicrobium</taxon>
    </lineage>
</organism>
<feature type="domain" description="DJ-1/PfpI" evidence="4">
    <location>
        <begin position="25"/>
        <end position="216"/>
    </location>
</feature>
<accession>A0ABS2PHU9</accession>
<dbReference type="GO" id="GO:0006508">
    <property type="term" value="P:proteolysis"/>
    <property type="evidence" value="ECO:0007669"/>
    <property type="project" value="UniProtKB-KW"/>
</dbReference>
<comment type="similarity">
    <text evidence="3">Belongs to the peptidase C56 family. HSP31-like subfamily.</text>
</comment>
<dbReference type="InterPro" id="IPR029062">
    <property type="entry name" value="Class_I_gatase-like"/>
</dbReference>
<keyword evidence="5" id="KW-0378">Hydrolase</keyword>
<sequence>MTNILMVVTNGHTMDNGHLAGIWLSEFAEPYEILRENGYEITVASPKGTESPIDQNSLGKEGIPTDWKEIADQLTKTVPLEEINPNNYSGIFLPGGHGTMFDFPDDEQLKSLLQTFEEQKKPIAAVCHGPAGLVNATKKDGTPLVQDKYVTSFTDSEERGVELENQVPFMLEETLREKGAKFSAANDWAEHVQRDGLLVTGQNPQSSIKVAQEFIEALK</sequence>
<dbReference type="CDD" id="cd03141">
    <property type="entry name" value="GATase1_Hsp31_like"/>
    <property type="match status" value="1"/>
</dbReference>
<keyword evidence="2" id="KW-0456">Lyase</keyword>
<evidence type="ECO:0000313" key="5">
    <source>
        <dbReference type="EMBL" id="MBM7635010.1"/>
    </source>
</evidence>
<dbReference type="Proteomes" id="UP000741863">
    <property type="component" value="Unassembled WGS sequence"/>
</dbReference>
<dbReference type="Pfam" id="PF01965">
    <property type="entry name" value="DJ-1_PfpI"/>
    <property type="match status" value="1"/>
</dbReference>
<evidence type="ECO:0000256" key="1">
    <source>
        <dbReference type="ARBA" id="ARBA00023016"/>
    </source>
</evidence>
<protein>
    <submittedName>
        <fullName evidence="5">Intracellular protease/amidase</fullName>
    </submittedName>
</protein>
<keyword evidence="5" id="KW-0645">Protease</keyword>
<dbReference type="RefSeq" id="WP_042359271.1">
    <property type="nucleotide sequence ID" value="NZ_JAFBEC010000021.1"/>
</dbReference>
<keyword evidence="6" id="KW-1185">Reference proteome</keyword>
<comment type="caution">
    <text evidence="5">The sequence shown here is derived from an EMBL/GenBank/DDBJ whole genome shotgun (WGS) entry which is preliminary data.</text>
</comment>
<evidence type="ECO:0000256" key="2">
    <source>
        <dbReference type="ARBA" id="ARBA00023239"/>
    </source>
</evidence>
<dbReference type="GO" id="GO:0008233">
    <property type="term" value="F:peptidase activity"/>
    <property type="evidence" value="ECO:0007669"/>
    <property type="project" value="UniProtKB-KW"/>
</dbReference>
<keyword evidence="1" id="KW-0346">Stress response</keyword>
<dbReference type="InterPro" id="IPR002818">
    <property type="entry name" value="DJ-1/PfpI"/>
</dbReference>
<gene>
    <name evidence="5" type="ORF">JOD17_004153</name>
</gene>
<dbReference type="InterPro" id="IPR050325">
    <property type="entry name" value="Prot/Nucl_acid_deglycase"/>
</dbReference>
<proteinExistence type="inferred from homology"/>
<reference evidence="5 6" key="1">
    <citation type="submission" date="2021-01" db="EMBL/GenBank/DDBJ databases">
        <title>Genomic Encyclopedia of Type Strains, Phase IV (KMG-IV): sequencing the most valuable type-strain genomes for metagenomic binning, comparative biology and taxonomic classification.</title>
        <authorList>
            <person name="Goeker M."/>
        </authorList>
    </citation>
    <scope>NUCLEOTIDE SEQUENCE [LARGE SCALE GENOMIC DNA]</scope>
    <source>
        <strain evidence="5 6">DSM 25540</strain>
    </source>
</reference>
<dbReference type="PANTHER" id="PTHR48094">
    <property type="entry name" value="PROTEIN/NUCLEIC ACID DEGLYCASE DJ-1-RELATED"/>
    <property type="match status" value="1"/>
</dbReference>